<feature type="signal peptide" evidence="2">
    <location>
        <begin position="1"/>
        <end position="21"/>
    </location>
</feature>
<dbReference type="SUPFAM" id="SSF49373">
    <property type="entry name" value="Invasin/intimin cell-adhesion fragments"/>
    <property type="match status" value="1"/>
</dbReference>
<keyword evidence="2" id="KW-0732">Signal</keyword>
<feature type="chain" id="PRO_5041904068" evidence="2">
    <location>
        <begin position="22"/>
        <end position="616"/>
    </location>
</feature>
<reference evidence="4 5" key="1">
    <citation type="submission" date="2022-03" db="EMBL/GenBank/DDBJ databases">
        <title>Metagenome-assembled genomes from swine fecal metagenomes.</title>
        <authorList>
            <person name="Holman D.B."/>
            <person name="Kommadath A."/>
        </authorList>
    </citation>
    <scope>NUCLEOTIDE SEQUENCE [LARGE SCALE GENOMIC DNA]</scope>
    <source>
        <strain evidence="4">SUG147</strain>
    </source>
</reference>
<dbReference type="InterPro" id="IPR003343">
    <property type="entry name" value="Big_2"/>
</dbReference>
<sequence length="616" mass="66813">MKTKRLLPLILAAATAVGVLAGCKTGGTPAQTSGTTGGTEEKPMPKLTSLSVDGENIAFDPDTNAYTVKIPDGHPVIPEVKAEAGEGAAVKVIKGTIPAGEKEGKAEVTVSSQGVDNRYTVTFVKDAEKGFVLQYADVYGYKPDYTPAEGEKLTYKSSDEKAVTVSAKGQVTAAAVTDTPVTVTAYAGDKEVGTLKIDRVVKAPINIFLVIGQSNAFGWHDTPSGANQQKFFRDESRKFDKPLPGTVWADDVTTSYDDFKFSGMYDLGAAKGCSGFYPALGKEWYALTGEKSLMLKTAVGSTPIEAWTADPELRFFGIDLYGMTVDRFNYYKDMFAAADSGFVLNRVCAFWLQGETCEEFVYDPSEHTWDSKNGQANYKYKGDWKAPSSKKDLMTADQYTGYFMSMYESLVKDVGLEFIGILPVRSMTGVSSKENLEEQQLVDLVAPRASQFAMNFAGKGNIAIVTLVTDIARTESYPDKNAEGWGYIGCFNIHYNQLGYNAIGKDSALNAARLLTAYDDKKAQQIRVYDTNGRNIIENGASVRMECGSTKQITAIVLPLYAEARSLTFTPSDPEAVRIDANGLITVPYSDDSVGKEVAVEISNGELKTVITIKIS</sequence>
<dbReference type="InterPro" id="IPR036514">
    <property type="entry name" value="SGNH_hydro_sf"/>
</dbReference>
<dbReference type="Pfam" id="PF02368">
    <property type="entry name" value="Big_2"/>
    <property type="match status" value="1"/>
</dbReference>
<dbReference type="Gene3D" id="2.60.40.1080">
    <property type="match status" value="2"/>
</dbReference>
<dbReference type="AlphaFoldDB" id="A0AAE3FKA4"/>
<evidence type="ECO:0000256" key="1">
    <source>
        <dbReference type="SAM" id="MobiDB-lite"/>
    </source>
</evidence>
<dbReference type="SUPFAM" id="SSF52266">
    <property type="entry name" value="SGNH hydrolase"/>
    <property type="match status" value="1"/>
</dbReference>
<evidence type="ECO:0000313" key="4">
    <source>
        <dbReference type="EMBL" id="MCI5756472.1"/>
    </source>
</evidence>
<name>A0AAE3FKA4_9BACT</name>
<evidence type="ECO:0000313" key="5">
    <source>
        <dbReference type="Proteomes" id="UP001139365"/>
    </source>
</evidence>
<dbReference type="InterPro" id="IPR008964">
    <property type="entry name" value="Invasin/intimin_cell_adhesion"/>
</dbReference>
<dbReference type="EMBL" id="JALEMU010000154">
    <property type="protein sequence ID" value="MCI5756472.1"/>
    <property type="molecule type" value="Genomic_DNA"/>
</dbReference>
<organism evidence="4 5">
    <name type="scientific">Candidatus Colimorpha enterica</name>
    <dbReference type="NCBI Taxonomy" id="3083063"/>
    <lineage>
        <taxon>Bacteria</taxon>
        <taxon>Pseudomonadati</taxon>
        <taxon>Bacteroidota</taxon>
        <taxon>Bacteroidia</taxon>
        <taxon>Bacteroidales</taxon>
        <taxon>Candidatus Colimorpha</taxon>
    </lineage>
</organism>
<comment type="caution">
    <text evidence="4">The sequence shown here is derived from an EMBL/GenBank/DDBJ whole genome shotgun (WGS) entry which is preliminary data.</text>
</comment>
<accession>A0AAE3FKA4</accession>
<feature type="domain" description="BIG2" evidence="3">
    <location>
        <begin position="146"/>
        <end position="192"/>
    </location>
</feature>
<dbReference type="PROSITE" id="PS51257">
    <property type="entry name" value="PROKAR_LIPOPROTEIN"/>
    <property type="match status" value="1"/>
</dbReference>
<evidence type="ECO:0000259" key="3">
    <source>
        <dbReference type="Pfam" id="PF02368"/>
    </source>
</evidence>
<dbReference type="Gene3D" id="3.40.50.1110">
    <property type="entry name" value="SGNH hydrolase"/>
    <property type="match status" value="1"/>
</dbReference>
<gene>
    <name evidence="4" type="ORF">MR241_09305</name>
</gene>
<evidence type="ECO:0000256" key="2">
    <source>
        <dbReference type="SAM" id="SignalP"/>
    </source>
</evidence>
<dbReference type="Proteomes" id="UP001139365">
    <property type="component" value="Unassembled WGS sequence"/>
</dbReference>
<feature type="region of interest" description="Disordered" evidence="1">
    <location>
        <begin position="23"/>
        <end position="43"/>
    </location>
</feature>
<proteinExistence type="predicted"/>
<protein>
    <submittedName>
        <fullName evidence="4">Ig-like domain-containing protein</fullName>
    </submittedName>
</protein>
<dbReference type="GO" id="GO:0016788">
    <property type="term" value="F:hydrolase activity, acting on ester bonds"/>
    <property type="evidence" value="ECO:0007669"/>
    <property type="project" value="UniProtKB-ARBA"/>
</dbReference>